<evidence type="ECO:0000313" key="3">
    <source>
        <dbReference type="Proteomes" id="UP001500957"/>
    </source>
</evidence>
<dbReference type="CDD" id="cd03441">
    <property type="entry name" value="R_hydratase_like"/>
    <property type="match status" value="1"/>
</dbReference>
<dbReference type="Gene3D" id="3.10.129.10">
    <property type="entry name" value="Hotdog Thioesterase"/>
    <property type="match status" value="2"/>
</dbReference>
<gene>
    <name evidence="2" type="ORF">GCM10009547_01560</name>
</gene>
<comment type="caution">
    <text evidence="2">The sequence shown here is derived from an EMBL/GenBank/DDBJ whole genome shotgun (WGS) entry which is preliminary data.</text>
</comment>
<dbReference type="InterPro" id="IPR029069">
    <property type="entry name" value="HotDog_dom_sf"/>
</dbReference>
<protein>
    <recommendedName>
        <fullName evidence="1">FAS1-like dehydratase domain-containing protein</fullName>
    </recommendedName>
</protein>
<reference evidence="3" key="1">
    <citation type="journal article" date="2019" name="Int. J. Syst. Evol. Microbiol.">
        <title>The Global Catalogue of Microorganisms (GCM) 10K type strain sequencing project: providing services to taxonomists for standard genome sequencing and annotation.</title>
        <authorList>
            <consortium name="The Broad Institute Genomics Platform"/>
            <consortium name="The Broad Institute Genome Sequencing Center for Infectious Disease"/>
            <person name="Wu L."/>
            <person name="Ma J."/>
        </authorList>
    </citation>
    <scope>NUCLEOTIDE SEQUENCE [LARGE SCALE GENOMIC DNA]</scope>
    <source>
        <strain evidence="3">JCM 10671</strain>
    </source>
</reference>
<organism evidence="2 3">
    <name type="scientific">Sporichthya brevicatena</name>
    <dbReference type="NCBI Taxonomy" id="171442"/>
    <lineage>
        <taxon>Bacteria</taxon>
        <taxon>Bacillati</taxon>
        <taxon>Actinomycetota</taxon>
        <taxon>Actinomycetes</taxon>
        <taxon>Sporichthyales</taxon>
        <taxon>Sporichthyaceae</taxon>
        <taxon>Sporichthya</taxon>
    </lineage>
</organism>
<dbReference type="Pfam" id="PF13452">
    <property type="entry name" value="FAS1_DH_region"/>
    <property type="match status" value="1"/>
</dbReference>
<dbReference type="SUPFAM" id="SSF54637">
    <property type="entry name" value="Thioesterase/thiol ester dehydrase-isomerase"/>
    <property type="match status" value="2"/>
</dbReference>
<dbReference type="Proteomes" id="UP001500957">
    <property type="component" value="Unassembled WGS sequence"/>
</dbReference>
<sequence length="396" mass="43197">MTAGEIEFEPLDTSDLDRWVGQPIGGPRLKEPMTAMDIRRWVQAMENPNRLHFDEAFAAESTFGRLVAPQSFTMWWCRGQGGFSAAFGEIPGAHLSEVADEWWFYGPRLYPGDRVRCDRMHFDYRVTTTGFAGPSVFQRGDTTYINDRGEIVAKQRNTMLRFLPANARKIAEAARAAGGAGSPDVVADRAKVGEEKLAYYRTFADHVQRCGKGVSVGDELPLGVIGPHSVASFTTQWRARPDNVWGVLTDDIALPLGYPTATSSPDMVVDPAVAAIDPGRADGLYYGPASTHVDLEKARAIGMPREFGYGYAISAWTMDYIGNWAGELGAITHSKFRNQAPALAGDATYLRGTVKAVSDDPLVAGAARVTVDVSLRSQNEVGIGVATFEVRLPWSI</sequence>
<accession>A0ABP3R5X2</accession>
<dbReference type="RefSeq" id="WP_344600557.1">
    <property type="nucleotide sequence ID" value="NZ_BAAAHE010000002.1"/>
</dbReference>
<feature type="domain" description="FAS1-like dehydratase" evidence="1">
    <location>
        <begin position="19"/>
        <end position="154"/>
    </location>
</feature>
<evidence type="ECO:0000313" key="2">
    <source>
        <dbReference type="EMBL" id="GAA0603636.1"/>
    </source>
</evidence>
<evidence type="ECO:0000259" key="1">
    <source>
        <dbReference type="Pfam" id="PF13452"/>
    </source>
</evidence>
<keyword evidence="3" id="KW-1185">Reference proteome</keyword>
<proteinExistence type="predicted"/>
<dbReference type="EMBL" id="BAAAHE010000002">
    <property type="protein sequence ID" value="GAA0603636.1"/>
    <property type="molecule type" value="Genomic_DNA"/>
</dbReference>
<name>A0ABP3R5X2_9ACTN</name>
<dbReference type="InterPro" id="IPR039569">
    <property type="entry name" value="FAS1-like_DH_region"/>
</dbReference>